<keyword evidence="5" id="KW-0539">Nucleus</keyword>
<dbReference type="InterPro" id="IPR031952">
    <property type="entry name" value="MOEP19_KH-like"/>
</dbReference>
<organism evidence="8 9">
    <name type="scientific">Myotis brandtii</name>
    <name type="common">Brandt's bat</name>
    <dbReference type="NCBI Taxonomy" id="109478"/>
    <lineage>
        <taxon>Eukaryota</taxon>
        <taxon>Metazoa</taxon>
        <taxon>Chordata</taxon>
        <taxon>Craniata</taxon>
        <taxon>Vertebrata</taxon>
        <taxon>Euteleostomi</taxon>
        <taxon>Mammalia</taxon>
        <taxon>Eutheria</taxon>
        <taxon>Laurasiatheria</taxon>
        <taxon>Chiroptera</taxon>
        <taxon>Yangochiroptera</taxon>
        <taxon>Vespertilionidae</taxon>
        <taxon>Myotis</taxon>
    </lineage>
</organism>
<dbReference type="EMBL" id="KE163521">
    <property type="protein sequence ID" value="EPQ12569.1"/>
    <property type="molecule type" value="Genomic_DNA"/>
</dbReference>
<dbReference type="PANTHER" id="PTHR19447">
    <property type="entry name" value="OOCYTE-EXPRESSED PROTEIN HOMOLOG-RELATED"/>
    <property type="match status" value="1"/>
</dbReference>
<evidence type="ECO:0000259" key="7">
    <source>
        <dbReference type="Pfam" id="PF16005"/>
    </source>
</evidence>
<accession>S7N5X7</accession>
<dbReference type="PANTHER" id="PTHR19447:SF15">
    <property type="entry name" value="KH DOMAIN-CONTAINING PROTEIN 3"/>
    <property type="match status" value="1"/>
</dbReference>
<evidence type="ECO:0000256" key="5">
    <source>
        <dbReference type="ARBA" id="ARBA00023242"/>
    </source>
</evidence>
<dbReference type="InterPro" id="IPR036612">
    <property type="entry name" value="KH_dom_type_1_sf"/>
</dbReference>
<dbReference type="GO" id="GO:0005634">
    <property type="term" value="C:nucleus"/>
    <property type="evidence" value="ECO:0007669"/>
    <property type="project" value="UniProtKB-SubCell"/>
</dbReference>
<keyword evidence="4" id="KW-0963">Cytoplasm</keyword>
<reference evidence="8 9" key="1">
    <citation type="journal article" date="2013" name="Nat. Commun.">
        <title>Genome analysis reveals insights into physiology and longevity of the Brandt's bat Myotis brandtii.</title>
        <authorList>
            <person name="Seim I."/>
            <person name="Fang X."/>
            <person name="Xiong Z."/>
            <person name="Lobanov A.V."/>
            <person name="Huang Z."/>
            <person name="Ma S."/>
            <person name="Feng Y."/>
            <person name="Turanov A.A."/>
            <person name="Zhu Y."/>
            <person name="Lenz T.L."/>
            <person name="Gerashchenko M.V."/>
            <person name="Fan D."/>
            <person name="Hee Yim S."/>
            <person name="Yao X."/>
            <person name="Jordan D."/>
            <person name="Xiong Y."/>
            <person name="Ma Y."/>
            <person name="Lyapunov A.N."/>
            <person name="Chen G."/>
            <person name="Kulakova O.I."/>
            <person name="Sun Y."/>
            <person name="Lee S.G."/>
            <person name="Bronson R.T."/>
            <person name="Moskalev A.A."/>
            <person name="Sunyaev S.R."/>
            <person name="Zhang G."/>
            <person name="Krogh A."/>
            <person name="Wang J."/>
            <person name="Gladyshev V.N."/>
        </authorList>
    </citation>
    <scope>NUCLEOTIDE SEQUENCE [LARGE SCALE GENOMIC DNA]</scope>
</reference>
<dbReference type="GO" id="GO:0003723">
    <property type="term" value="F:RNA binding"/>
    <property type="evidence" value="ECO:0007669"/>
    <property type="project" value="InterPro"/>
</dbReference>
<dbReference type="GO" id="GO:0005737">
    <property type="term" value="C:cytoplasm"/>
    <property type="evidence" value="ECO:0007669"/>
    <property type="project" value="UniProtKB-SubCell"/>
</dbReference>
<protein>
    <submittedName>
        <fullName evidence="8">ES cell-associated transcript 1 protein</fullName>
    </submittedName>
</protein>
<comment type="subcellular location">
    <subcellularLocation>
        <location evidence="2">Cytoplasm</location>
    </subcellularLocation>
    <subcellularLocation>
        <location evidence="1">Nucleus</location>
    </subcellularLocation>
</comment>
<proteinExistence type="inferred from homology"/>
<gene>
    <name evidence="8" type="ORF">D623_10027163</name>
</gene>
<sequence length="145" mass="16712">MNHWLAHIKPDANALVLEQRGGAPFQVLGDHAKQPYWFHTEYLKSPKTVHLEVWLVEAIFGPGREHIPHVECVSQTLLHINQWDPEGEAEILIFGRPSYQKDVSKMIMNLAHYHHQLRVQGLGKNPAQEAKPRSFSTVKKKKKKQ</sequence>
<evidence type="ECO:0000256" key="2">
    <source>
        <dbReference type="ARBA" id="ARBA00004496"/>
    </source>
</evidence>
<dbReference type="Gene3D" id="3.30.1370.10">
    <property type="entry name" value="K Homology domain, type 1"/>
    <property type="match status" value="1"/>
</dbReference>
<evidence type="ECO:0000313" key="9">
    <source>
        <dbReference type="Proteomes" id="UP000052978"/>
    </source>
</evidence>
<evidence type="ECO:0000313" key="8">
    <source>
        <dbReference type="EMBL" id="EPQ12569.1"/>
    </source>
</evidence>
<dbReference type="GO" id="GO:0032991">
    <property type="term" value="C:protein-containing complex"/>
    <property type="evidence" value="ECO:0007669"/>
    <property type="project" value="TreeGrafter"/>
</dbReference>
<keyword evidence="9" id="KW-1185">Reference proteome</keyword>
<evidence type="ECO:0000256" key="6">
    <source>
        <dbReference type="SAM" id="MobiDB-lite"/>
    </source>
</evidence>
<dbReference type="CDD" id="cd12795">
    <property type="entry name" value="FILIA_N_like"/>
    <property type="match status" value="1"/>
</dbReference>
<comment type="similarity">
    <text evidence="3">Belongs to the KHDC1 family.</text>
</comment>
<evidence type="ECO:0000256" key="1">
    <source>
        <dbReference type="ARBA" id="ARBA00004123"/>
    </source>
</evidence>
<dbReference type="Proteomes" id="UP000052978">
    <property type="component" value="Unassembled WGS sequence"/>
</dbReference>
<dbReference type="Pfam" id="PF16005">
    <property type="entry name" value="MOEP19"/>
    <property type="match status" value="1"/>
</dbReference>
<evidence type="ECO:0000256" key="4">
    <source>
        <dbReference type="ARBA" id="ARBA00022490"/>
    </source>
</evidence>
<name>S7N5X7_MYOBR</name>
<feature type="region of interest" description="Disordered" evidence="6">
    <location>
        <begin position="122"/>
        <end position="145"/>
    </location>
</feature>
<dbReference type="AlphaFoldDB" id="S7N5X7"/>
<dbReference type="InterPro" id="IPR051778">
    <property type="entry name" value="KHDC1"/>
</dbReference>
<feature type="domain" description="KH-like RNA-binding" evidence="7">
    <location>
        <begin position="33"/>
        <end position="117"/>
    </location>
</feature>
<evidence type="ECO:0000256" key="3">
    <source>
        <dbReference type="ARBA" id="ARBA00009081"/>
    </source>
</evidence>